<feature type="compositionally biased region" description="Basic and acidic residues" evidence="13">
    <location>
        <begin position="189"/>
        <end position="231"/>
    </location>
</feature>
<evidence type="ECO:0000313" key="16">
    <source>
        <dbReference type="EMBL" id="CAE0245603.1"/>
    </source>
</evidence>
<keyword evidence="8" id="KW-0443">Lipid metabolism</keyword>
<feature type="transmembrane region" description="Helical" evidence="14">
    <location>
        <begin position="151"/>
        <end position="171"/>
    </location>
</feature>
<dbReference type="GO" id="GO:0008654">
    <property type="term" value="P:phospholipid biosynthetic process"/>
    <property type="evidence" value="ECO:0007669"/>
    <property type="project" value="UniProtKB-KW"/>
</dbReference>
<evidence type="ECO:0000256" key="7">
    <source>
        <dbReference type="ARBA" id="ARBA00022989"/>
    </source>
</evidence>
<keyword evidence="6 14" id="KW-0812">Transmembrane</keyword>
<evidence type="ECO:0000256" key="10">
    <source>
        <dbReference type="ARBA" id="ARBA00023209"/>
    </source>
</evidence>
<feature type="region of interest" description="Disordered" evidence="13">
    <location>
        <begin position="178"/>
        <end position="232"/>
    </location>
</feature>
<dbReference type="EMBL" id="HBIB01011951">
    <property type="protein sequence ID" value="CAE0245603.1"/>
    <property type="molecule type" value="Transcribed_RNA"/>
</dbReference>
<proteinExistence type="inferred from homology"/>
<keyword evidence="9 14" id="KW-0472">Membrane</keyword>
<dbReference type="Pfam" id="PF01553">
    <property type="entry name" value="Acyltransferase"/>
    <property type="match status" value="1"/>
</dbReference>
<dbReference type="InterPro" id="IPR045252">
    <property type="entry name" value="LPCAT1-like"/>
</dbReference>
<feature type="region of interest" description="Disordered" evidence="13">
    <location>
        <begin position="488"/>
        <end position="513"/>
    </location>
</feature>
<evidence type="ECO:0000256" key="12">
    <source>
        <dbReference type="ARBA" id="ARBA00023315"/>
    </source>
</evidence>
<evidence type="ECO:0000256" key="4">
    <source>
        <dbReference type="ARBA" id="ARBA00022516"/>
    </source>
</evidence>
<evidence type="ECO:0000256" key="8">
    <source>
        <dbReference type="ARBA" id="ARBA00023098"/>
    </source>
</evidence>
<feature type="compositionally biased region" description="Basic and acidic residues" evidence="13">
    <location>
        <begin position="53"/>
        <end position="73"/>
    </location>
</feature>
<dbReference type="SUPFAM" id="SSF69593">
    <property type="entry name" value="Glycerol-3-phosphate (1)-acyltransferase"/>
    <property type="match status" value="1"/>
</dbReference>
<evidence type="ECO:0000256" key="5">
    <source>
        <dbReference type="ARBA" id="ARBA00022679"/>
    </source>
</evidence>
<name>A0A7S3G1C5_9EUKA</name>
<gene>
    <name evidence="16" type="ORF">PBIL07802_LOCUS7785</name>
</gene>
<evidence type="ECO:0000256" key="6">
    <source>
        <dbReference type="ARBA" id="ARBA00022692"/>
    </source>
</evidence>
<keyword evidence="11" id="KW-1208">Phospholipid metabolism</keyword>
<dbReference type="CDD" id="cd07991">
    <property type="entry name" value="LPLAT_LPCAT1-like"/>
    <property type="match status" value="1"/>
</dbReference>
<feature type="domain" description="Phospholipid/glycerol acyltransferase" evidence="15">
    <location>
        <begin position="285"/>
        <end position="396"/>
    </location>
</feature>
<dbReference type="PANTHER" id="PTHR23063:SF52">
    <property type="entry name" value="LYSOPHOSPHATIDYLCHOLINE ACYLTRANSFERASE"/>
    <property type="match status" value="1"/>
</dbReference>
<reference evidence="16" key="1">
    <citation type="submission" date="2021-01" db="EMBL/GenBank/DDBJ databases">
        <authorList>
            <person name="Corre E."/>
            <person name="Pelletier E."/>
            <person name="Niang G."/>
            <person name="Scheremetjew M."/>
            <person name="Finn R."/>
            <person name="Kale V."/>
            <person name="Holt S."/>
            <person name="Cochrane G."/>
            <person name="Meng A."/>
            <person name="Brown T."/>
            <person name="Cohen L."/>
        </authorList>
    </citation>
    <scope>NUCLEOTIDE SEQUENCE</scope>
    <source>
        <strain evidence="16">NIES-2562</strain>
    </source>
</reference>
<evidence type="ECO:0000256" key="2">
    <source>
        <dbReference type="ARBA" id="ARBA00005189"/>
    </source>
</evidence>
<evidence type="ECO:0000256" key="13">
    <source>
        <dbReference type="SAM" id="MobiDB-lite"/>
    </source>
</evidence>
<protein>
    <recommendedName>
        <fullName evidence="15">Phospholipid/glycerol acyltransferase domain-containing protein</fullName>
    </recommendedName>
</protein>
<comment type="pathway">
    <text evidence="2">Lipid metabolism.</text>
</comment>
<evidence type="ECO:0000256" key="11">
    <source>
        <dbReference type="ARBA" id="ARBA00023264"/>
    </source>
</evidence>
<evidence type="ECO:0000256" key="14">
    <source>
        <dbReference type="SAM" id="Phobius"/>
    </source>
</evidence>
<dbReference type="AlphaFoldDB" id="A0A7S3G1C5"/>
<feature type="region of interest" description="Disordered" evidence="13">
    <location>
        <begin position="1"/>
        <end position="92"/>
    </location>
</feature>
<sequence length="513" mass="56725">MEDHPGYVGGNSSGQTSKAGKANAVVPVPTPPLSDVNDGSGRARSGQVELVDIENKSREMESERDGQAGRGKVEVISPDNTTTSVDKKSKREDVRTDALVKADRQASLGQIKPRIDEDSWAAQLQPDSAIGCYEFVKLALFSLWLVPLRCVFILVMLVLFSPFLCCLGGCGSTRRKRRKQRGASGLPDYHSEVLGKNGEGKGKDIEQGGTTEVERSSDTAEHMQKEGRKDMDGDEMEEYTAVNGFGKMCFFCLRVLCRVLLCVGGFYHIKVRGKQNLREGRKHGAIVIANHLSYLDPLLLLYAVGPTFVSKSGVAKYPLVGPIAKSIQVIFVTREKKDSRRAVIEEIQRRAGHPADYLPLCLFPEGTTTSGRIIGQFRVGAFKPGVPVVPVIIEYPFSHFNTSWTSTGLLRHLFRLLTQLTSSASVQYLPVYYPNEEERRDPMLYMNNVREVRGSCVCDDWAAPSPGYHCLPPSPCLCTCMHADGMSNARSQDDHPPPPHILTRRTPCPQRRD</sequence>
<keyword evidence="7 14" id="KW-1133">Transmembrane helix</keyword>
<comment type="similarity">
    <text evidence="3">Belongs to the 1-acyl-sn-glycerol-3-phosphate acyltransferase family.</text>
</comment>
<dbReference type="GO" id="GO:0008374">
    <property type="term" value="F:O-acyltransferase activity"/>
    <property type="evidence" value="ECO:0007669"/>
    <property type="project" value="InterPro"/>
</dbReference>
<keyword evidence="10" id="KW-0594">Phospholipid biosynthesis</keyword>
<dbReference type="GO" id="GO:0016020">
    <property type="term" value="C:membrane"/>
    <property type="evidence" value="ECO:0007669"/>
    <property type="project" value="UniProtKB-SubCell"/>
</dbReference>
<dbReference type="InterPro" id="IPR002123">
    <property type="entry name" value="Plipid/glycerol_acylTrfase"/>
</dbReference>
<evidence type="ECO:0000259" key="15">
    <source>
        <dbReference type="SMART" id="SM00563"/>
    </source>
</evidence>
<dbReference type="PANTHER" id="PTHR23063">
    <property type="entry name" value="PHOSPHOLIPID ACYLTRANSFERASE"/>
    <property type="match status" value="1"/>
</dbReference>
<accession>A0A7S3G1C5</accession>
<keyword evidence="12" id="KW-0012">Acyltransferase</keyword>
<keyword evidence="5" id="KW-0808">Transferase</keyword>
<organism evidence="16">
    <name type="scientific">Palpitomonas bilix</name>
    <dbReference type="NCBI Taxonomy" id="652834"/>
    <lineage>
        <taxon>Eukaryota</taxon>
        <taxon>Eukaryota incertae sedis</taxon>
    </lineage>
</organism>
<evidence type="ECO:0000256" key="3">
    <source>
        <dbReference type="ARBA" id="ARBA00008655"/>
    </source>
</evidence>
<evidence type="ECO:0000256" key="1">
    <source>
        <dbReference type="ARBA" id="ARBA00004370"/>
    </source>
</evidence>
<comment type="subcellular location">
    <subcellularLocation>
        <location evidence="1">Membrane</location>
    </subcellularLocation>
</comment>
<keyword evidence="4" id="KW-0444">Lipid biosynthesis</keyword>
<dbReference type="SMART" id="SM00563">
    <property type="entry name" value="PlsC"/>
    <property type="match status" value="1"/>
</dbReference>
<evidence type="ECO:0000256" key="9">
    <source>
        <dbReference type="ARBA" id="ARBA00023136"/>
    </source>
</evidence>